<sequence>MFCTVVNLLKVLVRRQRVSDTTFVHDYKRDTISHTPFLVGSCSKQVQRLEVKVFGQRYNLDAWIGFDRFKQSNSSTAIAWFR</sequence>
<accession>A0A6J4NEE9</accession>
<name>A0A6J4NEE9_9CHLR</name>
<evidence type="ECO:0000313" key="1">
    <source>
        <dbReference type="EMBL" id="CAA9380539.1"/>
    </source>
</evidence>
<organism evidence="1">
    <name type="scientific">uncultured Chloroflexia bacterium</name>
    <dbReference type="NCBI Taxonomy" id="1672391"/>
    <lineage>
        <taxon>Bacteria</taxon>
        <taxon>Bacillati</taxon>
        <taxon>Chloroflexota</taxon>
        <taxon>Chloroflexia</taxon>
        <taxon>environmental samples</taxon>
    </lineage>
</organism>
<dbReference type="EMBL" id="CADCTR010003065">
    <property type="protein sequence ID" value="CAA9380539.1"/>
    <property type="molecule type" value="Genomic_DNA"/>
</dbReference>
<dbReference type="AlphaFoldDB" id="A0A6J4NEE9"/>
<proteinExistence type="predicted"/>
<gene>
    <name evidence="1" type="ORF">AVDCRST_MAG93-9140</name>
</gene>
<reference evidence="1" key="1">
    <citation type="submission" date="2020-02" db="EMBL/GenBank/DDBJ databases">
        <authorList>
            <person name="Meier V. D."/>
        </authorList>
    </citation>
    <scope>NUCLEOTIDE SEQUENCE</scope>
    <source>
        <strain evidence="1">AVDCRST_MAG93</strain>
    </source>
</reference>
<protein>
    <submittedName>
        <fullName evidence="1">Uncharacterized protein</fullName>
    </submittedName>
</protein>